<keyword evidence="1" id="KW-0812">Transmembrane</keyword>
<comment type="function">
    <text evidence="1">Catalyzes the cleavage of beta-carotene at its central double bond (15,15') to yield two molecules of all-trans-retinal.</text>
</comment>
<feature type="transmembrane region" description="Helical" evidence="1">
    <location>
        <begin position="210"/>
        <end position="234"/>
    </location>
</feature>
<proteinExistence type="inferred from homology"/>
<feature type="binding site" evidence="1">
    <location>
        <position position="77"/>
    </location>
    <ligand>
        <name>Fe cation</name>
        <dbReference type="ChEBI" id="CHEBI:24875"/>
    </ligand>
</feature>
<feature type="binding site" evidence="1">
    <location>
        <position position="22"/>
    </location>
    <ligand>
        <name>Fe cation</name>
        <dbReference type="ChEBI" id="CHEBI:24875"/>
    </ligand>
</feature>
<feature type="transmembrane region" description="Helical" evidence="1">
    <location>
        <begin position="132"/>
        <end position="151"/>
    </location>
</feature>
<protein>
    <recommendedName>
        <fullName evidence="1">Probable beta-carotene 15,15'-dioxygenase</fullName>
        <ecNumber evidence="1">1.13.11.63</ecNumber>
    </recommendedName>
</protein>
<dbReference type="Pfam" id="PF15461">
    <property type="entry name" value="BCD"/>
    <property type="match status" value="1"/>
</dbReference>
<keyword evidence="1" id="KW-0223">Dioxygenase</keyword>
<comment type="subcellular location">
    <subcellularLocation>
        <location evidence="1">Cell membrane</location>
        <topology evidence="1">Multi-pass membrane protein</topology>
    </subcellularLocation>
</comment>
<accession>Q4PKF0</accession>
<reference evidence="2" key="1">
    <citation type="journal article" date="2005" name="PLoS Biol.">
        <title>New insights into metabolic properties of marine bacteria encoding proteorhodopsins.</title>
        <authorList>
            <person name="Sabehi G."/>
            <person name="Loy A."/>
            <person name="Jung K.H."/>
            <person name="Partha R."/>
            <person name="Spudich J.L."/>
            <person name="Isaacson T."/>
            <person name="Hirschberg J."/>
            <person name="Wagner M."/>
            <person name="Beja O."/>
        </authorList>
    </citation>
    <scope>NUCLEOTIDE SEQUENCE</scope>
</reference>
<keyword evidence="1" id="KW-1133">Transmembrane helix</keyword>
<comment type="similarity">
    <text evidence="1">Belongs to the Brp/Blh beta-carotene diooxygenase family.</text>
</comment>
<organism evidence="2">
    <name type="scientific">uncultured bacterium MedeBAC82F10</name>
    <dbReference type="NCBI Taxonomy" id="332272"/>
    <lineage>
        <taxon>Bacteria</taxon>
        <taxon>environmental samples</taxon>
    </lineage>
</organism>
<feature type="transmembrane region" description="Helical" evidence="1">
    <location>
        <begin position="246"/>
        <end position="266"/>
    </location>
</feature>
<dbReference type="GO" id="GO:0003834">
    <property type="term" value="F:beta-carotene 15,15'-dioxygenase activity"/>
    <property type="evidence" value="ECO:0007669"/>
    <property type="project" value="UniProtKB-EC"/>
</dbReference>
<feature type="transmembrane region" description="Helical" evidence="1">
    <location>
        <begin position="41"/>
        <end position="60"/>
    </location>
</feature>
<dbReference type="GO" id="GO:0010436">
    <property type="term" value="F:carotenoid dioxygenase activity"/>
    <property type="evidence" value="ECO:0007669"/>
    <property type="project" value="UniProtKB-UniRule"/>
</dbReference>
<feature type="transmembrane region" description="Helical" evidence="1">
    <location>
        <begin position="66"/>
        <end position="86"/>
    </location>
</feature>
<dbReference type="EMBL" id="DQ073796">
    <property type="protein sequence ID" value="AAY78597.1"/>
    <property type="molecule type" value="Genomic_DNA"/>
</dbReference>
<dbReference type="GO" id="GO:0005886">
    <property type="term" value="C:plasma membrane"/>
    <property type="evidence" value="ECO:0007669"/>
    <property type="project" value="UniProtKB-SubCell"/>
</dbReference>
<keyword evidence="1" id="KW-0479">Metal-binding</keyword>
<dbReference type="GO" id="GO:0005506">
    <property type="term" value="F:iron ion binding"/>
    <property type="evidence" value="ECO:0007669"/>
    <property type="project" value="UniProtKB-UniRule"/>
</dbReference>
<sequence>MYELSIISLIALCLVSFIGVPHGSFDGAVAALLGYQSKKRFLTFTFWYTIISIAVIFFWINFPLVALLLFIIMSIIHFGLCDWSFLKVNQFKWIITLTHGLNIIFGIIFFHTKESFQIFTFLSNDNFIFFEQYLFLVYFLFGILFLVYCYLSINLKKLRWGILEMISILFIVSQLDPLTGFALYFCFVHTTKHVYAILKNTNKYLENRKFVFTTTAIFTLITWIGGCIAIIYLNDNFSFSESFIKTIFIGLAALTLPHMTLIDFFYRKKFN</sequence>
<evidence type="ECO:0000313" key="2">
    <source>
        <dbReference type="EMBL" id="AAY78597.1"/>
    </source>
</evidence>
<dbReference type="InterPro" id="IPR022270">
    <property type="entry name" value="Blh_diox"/>
</dbReference>
<feature type="binding site" evidence="1">
    <location>
        <position position="189"/>
    </location>
    <ligand>
        <name>Fe cation</name>
        <dbReference type="ChEBI" id="CHEBI:24875"/>
    </ligand>
</feature>
<comment type="catalytic activity">
    <reaction evidence="1">
        <text>all-trans-beta-carotene + O2 = 2 all-trans-retinal</text>
        <dbReference type="Rhea" id="RHEA:32887"/>
        <dbReference type="ChEBI" id="CHEBI:15379"/>
        <dbReference type="ChEBI" id="CHEBI:17579"/>
        <dbReference type="ChEBI" id="CHEBI:17898"/>
        <dbReference type="EC" id="1.13.11.63"/>
    </reaction>
</comment>
<name>Q4PKF0_9BACT</name>
<dbReference type="NCBIfam" id="TIGR03753">
    <property type="entry name" value="blh_monoox"/>
    <property type="match status" value="1"/>
</dbReference>
<keyword evidence="1" id="KW-1003">Cell membrane</keyword>
<evidence type="ECO:0000256" key="1">
    <source>
        <dbReference type="HAMAP-Rule" id="MF_02093"/>
    </source>
</evidence>
<dbReference type="EC" id="1.13.11.63" evidence="1"/>
<dbReference type="AlphaFoldDB" id="Q4PKF0"/>
<feature type="transmembrane region" description="Helical" evidence="1">
    <location>
        <begin position="6"/>
        <end position="34"/>
    </location>
</feature>
<dbReference type="GO" id="GO:0016121">
    <property type="term" value="P:carotene catabolic process"/>
    <property type="evidence" value="ECO:0007669"/>
    <property type="project" value="UniProtKB-UniRule"/>
</dbReference>
<feature type="transmembrane region" description="Helical" evidence="1">
    <location>
        <begin position="93"/>
        <end position="112"/>
    </location>
</feature>
<keyword evidence="1" id="KW-0472">Membrane</keyword>
<dbReference type="HAMAP" id="MF_02093">
    <property type="entry name" value="Beta_carotene_diox"/>
    <property type="match status" value="1"/>
</dbReference>
<keyword evidence="1" id="KW-0408">Iron</keyword>
<feature type="binding site" evidence="1">
    <location>
        <position position="193"/>
    </location>
    <ligand>
        <name>Fe cation</name>
        <dbReference type="ChEBI" id="CHEBI:24875"/>
    </ligand>
</feature>
<keyword evidence="1" id="KW-0560">Oxidoreductase</keyword>
<comment type="cofactor">
    <cofactor evidence="1">
        <name>Fe(2+)</name>
        <dbReference type="ChEBI" id="CHEBI:29033"/>
    </cofactor>
</comment>